<comment type="caution">
    <text evidence="1">The sequence shown here is derived from an EMBL/GenBank/DDBJ whole genome shotgun (WGS) entry which is preliminary data.</text>
</comment>
<accession>A0A812LRT3</accession>
<keyword evidence="2" id="KW-1185">Reference proteome</keyword>
<dbReference type="OrthoDB" id="406489at2759"/>
<dbReference type="AlphaFoldDB" id="A0A812LRT3"/>
<evidence type="ECO:0000313" key="2">
    <source>
        <dbReference type="Proteomes" id="UP000604046"/>
    </source>
</evidence>
<dbReference type="Proteomes" id="UP000604046">
    <property type="component" value="Unassembled WGS sequence"/>
</dbReference>
<protein>
    <submittedName>
        <fullName evidence="1">Uncharacterized protein</fullName>
    </submittedName>
</protein>
<sequence>MPNILLKAAGSGAEIANCTIEPLELVASLRRAAVAAGHGGPPELRCGLRLMSGARVLRDSETLEASGLGGGGEVEVVRIPALEFWRESKIVWSTIQVPVGGALCEGAVVHQVGRDRLLAFPTRPAFRSYNGDLDESAFRDNINKYEVKRFEPSDIWLIGANEPFALEGSVQAGSGYVSARQVPLPVPDGQAIHAFRFHNQLATVLLAPGLAGEAMEGMKDGVLQEFRLCGVDADDLRTAHFQPEGPPTPFKFKFPSVTDGMDHRREGYVPALRNFDWQEGDHTGEKKFSRPPYVEVPGKDRCGQLVARLCATQDEDLDRFDGEVFNFEVCELQDGGEFKQLATWRAKGFINNRCQSLGDQLMLFAGLHSGEDAFYENMQLMDWQTQDVLREIPLKFEPPYIECEWPRGILSGSTQTFFTCGNAGDYTETFFHFGTPEI</sequence>
<evidence type="ECO:0000313" key="1">
    <source>
        <dbReference type="EMBL" id="CAE7248356.1"/>
    </source>
</evidence>
<dbReference type="EMBL" id="CAJNDS010001113">
    <property type="protein sequence ID" value="CAE7248356.1"/>
    <property type="molecule type" value="Genomic_DNA"/>
</dbReference>
<name>A0A812LRT3_9DINO</name>
<gene>
    <name evidence="1" type="ORF">SNAT2548_LOCUS12019</name>
</gene>
<proteinExistence type="predicted"/>
<organism evidence="1 2">
    <name type="scientific">Symbiodinium natans</name>
    <dbReference type="NCBI Taxonomy" id="878477"/>
    <lineage>
        <taxon>Eukaryota</taxon>
        <taxon>Sar</taxon>
        <taxon>Alveolata</taxon>
        <taxon>Dinophyceae</taxon>
        <taxon>Suessiales</taxon>
        <taxon>Symbiodiniaceae</taxon>
        <taxon>Symbiodinium</taxon>
    </lineage>
</organism>
<reference evidence="1" key="1">
    <citation type="submission" date="2021-02" db="EMBL/GenBank/DDBJ databases">
        <authorList>
            <person name="Dougan E. K."/>
            <person name="Rhodes N."/>
            <person name="Thang M."/>
            <person name="Chan C."/>
        </authorList>
    </citation>
    <scope>NUCLEOTIDE SEQUENCE</scope>
</reference>